<evidence type="ECO:0000256" key="3">
    <source>
        <dbReference type="ARBA" id="ARBA00022977"/>
    </source>
</evidence>
<gene>
    <name evidence="6" type="ORF">HXZ27_27430</name>
</gene>
<dbReference type="SUPFAM" id="SSF51391">
    <property type="entry name" value="Thiamin phosphate synthase"/>
    <property type="match status" value="1"/>
</dbReference>
<dbReference type="Proteomes" id="UP000509335">
    <property type="component" value="Chromosome"/>
</dbReference>
<feature type="region of interest" description="Disordered" evidence="4">
    <location>
        <begin position="201"/>
        <end position="274"/>
    </location>
</feature>
<dbReference type="InterPro" id="IPR001295">
    <property type="entry name" value="Dihydroorotate_DH_CS"/>
</dbReference>
<dbReference type="Gene3D" id="3.20.20.70">
    <property type="entry name" value="Aldolase class I"/>
    <property type="match status" value="1"/>
</dbReference>
<dbReference type="EMBL" id="CP058322">
    <property type="protein sequence ID" value="QLD28856.1"/>
    <property type="molecule type" value="Genomic_DNA"/>
</dbReference>
<dbReference type="AlphaFoldDB" id="A0A7H8XUV0"/>
<dbReference type="GO" id="GO:0009228">
    <property type="term" value="P:thiamine biosynthetic process"/>
    <property type="evidence" value="ECO:0007669"/>
    <property type="project" value="UniProtKB-KW"/>
</dbReference>
<dbReference type="GO" id="GO:0006207">
    <property type="term" value="P:'de novo' pyrimidine nucleobase biosynthetic process"/>
    <property type="evidence" value="ECO:0007669"/>
    <property type="project" value="InterPro"/>
</dbReference>
<keyword evidence="3" id="KW-0784">Thiamine biosynthesis</keyword>
<evidence type="ECO:0000313" key="7">
    <source>
        <dbReference type="Proteomes" id="UP000509335"/>
    </source>
</evidence>
<dbReference type="InterPro" id="IPR013785">
    <property type="entry name" value="Aldolase_TIM"/>
</dbReference>
<dbReference type="PROSITE" id="PS00912">
    <property type="entry name" value="DHODEHASE_2"/>
    <property type="match status" value="1"/>
</dbReference>
<feature type="compositionally biased region" description="Low complexity" evidence="4">
    <location>
        <begin position="236"/>
        <end position="267"/>
    </location>
</feature>
<comment type="function">
    <text evidence="1">Condenses 4-methyl-5-(beta-hydroxyethyl)thiazole monophosphate (THZ-P) and 2-methyl-4-amino-5-hydroxymethyl pyrimidine pyrophosphate (HMP-PP) to form thiamine monophosphate (TMP).</text>
</comment>
<comment type="pathway">
    <text evidence="2">Cofactor biosynthesis; thiamine diphosphate biosynthesis.</text>
</comment>
<evidence type="ECO:0000256" key="2">
    <source>
        <dbReference type="ARBA" id="ARBA00004948"/>
    </source>
</evidence>
<dbReference type="GO" id="GO:0004789">
    <property type="term" value="F:thiamine-phosphate diphosphorylase activity"/>
    <property type="evidence" value="ECO:0007669"/>
    <property type="project" value="TreeGrafter"/>
</dbReference>
<dbReference type="PANTHER" id="PTHR20857:SF15">
    <property type="entry name" value="THIAMINE-PHOSPHATE SYNTHASE"/>
    <property type="match status" value="1"/>
</dbReference>
<dbReference type="GO" id="GO:0016627">
    <property type="term" value="F:oxidoreductase activity, acting on the CH-CH group of donors"/>
    <property type="evidence" value="ECO:0007669"/>
    <property type="project" value="InterPro"/>
</dbReference>
<dbReference type="InterPro" id="IPR036206">
    <property type="entry name" value="ThiamineP_synth_sf"/>
</dbReference>
<evidence type="ECO:0000256" key="4">
    <source>
        <dbReference type="SAM" id="MobiDB-lite"/>
    </source>
</evidence>
<protein>
    <submittedName>
        <fullName evidence="6">Thiamine phosphate synthase</fullName>
    </submittedName>
</protein>
<dbReference type="KEGG" id="mcab:HXZ27_27430"/>
<feature type="compositionally biased region" description="Low complexity" evidence="4">
    <location>
        <begin position="20"/>
        <end position="53"/>
    </location>
</feature>
<dbReference type="PANTHER" id="PTHR20857">
    <property type="entry name" value="THIAMINE-PHOSPHATE PYROPHOSPHORYLASE"/>
    <property type="match status" value="1"/>
</dbReference>
<accession>A0A7H8XUV0</accession>
<evidence type="ECO:0000259" key="5">
    <source>
        <dbReference type="Pfam" id="PF02581"/>
    </source>
</evidence>
<dbReference type="GO" id="GO:0005737">
    <property type="term" value="C:cytoplasm"/>
    <property type="evidence" value="ECO:0007669"/>
    <property type="project" value="TreeGrafter"/>
</dbReference>
<evidence type="ECO:0000313" key="6">
    <source>
        <dbReference type="EMBL" id="QLD28856.1"/>
    </source>
</evidence>
<name>A0A7H8XUV0_9ACTN</name>
<reference evidence="6 7" key="1">
    <citation type="submission" date="2020-07" db="EMBL/GenBank/DDBJ databases">
        <title>A bifunctional nitrone conjugated secondary metabolite targeting the ribosome.</title>
        <authorList>
            <person name="Limbrick E.M."/>
            <person name="Graf M."/>
            <person name="Derewacz D.K."/>
            <person name="Nguyen F."/>
            <person name="Spraggins J.M."/>
            <person name="Wieland M."/>
            <person name="Ynigez-Gutierrez A.E."/>
            <person name="Reisman B.J."/>
            <person name="Zinshteyn B."/>
            <person name="McCulloch K."/>
            <person name="Iverson T.M."/>
            <person name="Green R."/>
            <person name="Wilson D.N."/>
            <person name="Bachmann B.O."/>
        </authorList>
    </citation>
    <scope>NUCLEOTIDE SEQUENCE [LARGE SCALE GENOMIC DNA]</scope>
    <source>
        <strain evidence="7">aurantiaca</strain>
    </source>
</reference>
<proteinExistence type="predicted"/>
<organism evidence="6 7">
    <name type="scientific">Micromonospora carbonacea</name>
    <dbReference type="NCBI Taxonomy" id="47853"/>
    <lineage>
        <taxon>Bacteria</taxon>
        <taxon>Bacillati</taxon>
        <taxon>Actinomycetota</taxon>
        <taxon>Actinomycetes</taxon>
        <taxon>Micromonosporales</taxon>
        <taxon>Micromonosporaceae</taxon>
        <taxon>Micromonospora</taxon>
    </lineage>
</organism>
<feature type="region of interest" description="Disordered" evidence="4">
    <location>
        <begin position="1"/>
        <end position="82"/>
    </location>
</feature>
<dbReference type="InterPro" id="IPR022998">
    <property type="entry name" value="ThiamineP_synth_TenI"/>
</dbReference>
<evidence type="ECO:0000256" key="1">
    <source>
        <dbReference type="ARBA" id="ARBA00003814"/>
    </source>
</evidence>
<dbReference type="Pfam" id="PF02581">
    <property type="entry name" value="TMP-TENI"/>
    <property type="match status" value="1"/>
</dbReference>
<sequence>MHLPAAGPYPPPRRDPTGHAPTDPADRPAPTLAEPVYRAGPAGPDDPAGSPGPTRAEPVYRAGPADRPGCPGPADHSGPAGRARPWLVGRSCHDAAELARLTTEDYATLSPVYPSRSKPGYGPPLGTLRLGALIRFSPVPVLALGGIETPDQVRACLAAGAVGVAVQGAIMRAGDPAGAAAALTTAWAEAAALTAVRAGARSHHAHAEAQHTGLRPAVPTHGSSLTARSGHGRPQPSTAPTDTTPTAPAAAVPATTSTTPTATTPTDRASEATR</sequence>
<feature type="domain" description="Thiamine phosphate synthase/TenI" evidence="5">
    <location>
        <begin position="86"/>
        <end position="170"/>
    </location>
</feature>
<dbReference type="CDD" id="cd00564">
    <property type="entry name" value="TMP_TenI"/>
    <property type="match status" value="1"/>
</dbReference>